<dbReference type="InterPro" id="IPR057191">
    <property type="entry name" value="DUF7869"/>
</dbReference>
<keyword evidence="4" id="KW-1185">Reference proteome</keyword>
<evidence type="ECO:0000313" key="4">
    <source>
        <dbReference type="Proteomes" id="UP000433483"/>
    </source>
</evidence>
<feature type="compositionally biased region" description="Polar residues" evidence="1">
    <location>
        <begin position="1"/>
        <end position="31"/>
    </location>
</feature>
<evidence type="ECO:0000259" key="2">
    <source>
        <dbReference type="Pfam" id="PF25273"/>
    </source>
</evidence>
<dbReference type="PANTHER" id="PTHR34415:SF1">
    <property type="entry name" value="INTEGRASE CATALYTIC DOMAIN-CONTAINING PROTEIN"/>
    <property type="match status" value="1"/>
</dbReference>
<proteinExistence type="predicted"/>
<dbReference type="Proteomes" id="UP000433483">
    <property type="component" value="Unassembled WGS sequence"/>
</dbReference>
<feature type="region of interest" description="Disordered" evidence="1">
    <location>
        <begin position="58"/>
        <end position="115"/>
    </location>
</feature>
<evidence type="ECO:0000313" key="3">
    <source>
        <dbReference type="EMBL" id="KAE9175711.1"/>
    </source>
</evidence>
<comment type="caution">
    <text evidence="3">The sequence shown here is derived from an EMBL/GenBank/DDBJ whole genome shotgun (WGS) entry which is preliminary data.</text>
</comment>
<protein>
    <recommendedName>
        <fullName evidence="2">DUF7869 domain-containing protein</fullName>
    </recommendedName>
</protein>
<accession>A0A6A3W0A7</accession>
<feature type="compositionally biased region" description="Acidic residues" evidence="1">
    <location>
        <begin position="63"/>
        <end position="105"/>
    </location>
</feature>
<dbReference type="PANTHER" id="PTHR34415">
    <property type="entry name" value="INTEGRASE CATALYTIC DOMAIN-CONTAINING PROTEIN"/>
    <property type="match status" value="1"/>
</dbReference>
<feature type="compositionally biased region" description="Basic and acidic residues" evidence="1">
    <location>
        <begin position="704"/>
        <end position="715"/>
    </location>
</feature>
<sequence length="747" mass="82907">MQRSPSSPSLSATARDSTESPSASGMSTTHAPLSRSPPCDSAREGLHAVDIAAAQASAAVELAVDEGSAEELASEEEDSDESDDSTDEDWSSGDATAEGEEEEALTGESGKSEADVEEDIGNIMTDFDVQQCVSTLISEDKCERHCLEGKARELEWLVCSVGQMTKGEKTACILTLIGVLMQTDTSVRRRGAGDREKFHYYLPLVGHVCRPAFASCLGVQPLTIQRYKRRVREGNIAAKMHGNKLNKNASKIDVVWLVKWFTEFAAEVGEVVPMKVRMQKTKDGVVKKYYSRENYTLLPATFTWSALYEEIRKFVNLGLRVSEPAPSTFRKLLSLHCPNVKIRSAQSNVCDLCTIYQARMKRGATAEQTEALGQHTESARRMRREYKKDKAAVTDSESGVAVVVMDISQNLTIPSVTTTPSQWYFCSLLAVNVFGIYYENGGTQTNYLYDEFSSGKGSDQINSILHHFIRTVLVPTGTKHLVVYADNCSGQNKNNLVIKFFLAQVHMGVLERVDHKFFVKGHTKNSCDRGFGHIRKHVARADCWTMQHVVDAVNGAATSNTTVHIPRKSRFFKSYKPLVTELYKTLLGVQQYQIFTMESSSPGVVQCRKGPDDEPVMQDLRRKVDGIFTESEKVGRMMTYFLEDLSPPPLNAEKMLDLHNKIPKYVPDEFQNDPIYAAPSVAEEDDAKAAKQARRQHRAAMPKTAKENSDRRAATADEGAQATKKQKTVNTQSAVVYSPTPVLRGTQ</sequence>
<name>A0A6A3W0A7_9STRA</name>
<dbReference type="AlphaFoldDB" id="A0A6A3W0A7"/>
<feature type="domain" description="DUF7869" evidence="2">
    <location>
        <begin position="429"/>
        <end position="602"/>
    </location>
</feature>
<dbReference type="EMBL" id="QXGB01002699">
    <property type="protein sequence ID" value="KAE9175711.1"/>
    <property type="molecule type" value="Genomic_DNA"/>
</dbReference>
<evidence type="ECO:0000256" key="1">
    <source>
        <dbReference type="SAM" id="MobiDB-lite"/>
    </source>
</evidence>
<reference evidence="3 4" key="1">
    <citation type="submission" date="2018-08" db="EMBL/GenBank/DDBJ databases">
        <title>Genomic investigation of the strawberry pathogen Phytophthora fragariae indicates pathogenicity is determined by transcriptional variation in three key races.</title>
        <authorList>
            <person name="Adams T.M."/>
            <person name="Armitage A.D."/>
            <person name="Sobczyk M.K."/>
            <person name="Bates H.J."/>
            <person name="Dunwell J.M."/>
            <person name="Nellist C.F."/>
            <person name="Harrison R.J."/>
        </authorList>
    </citation>
    <scope>NUCLEOTIDE SEQUENCE [LARGE SCALE GENOMIC DNA]</scope>
    <source>
        <strain evidence="3 4">NOV-27</strain>
    </source>
</reference>
<feature type="compositionally biased region" description="Basic residues" evidence="1">
    <location>
        <begin position="691"/>
        <end position="700"/>
    </location>
</feature>
<organism evidence="3 4">
    <name type="scientific">Phytophthora fragariae</name>
    <dbReference type="NCBI Taxonomy" id="53985"/>
    <lineage>
        <taxon>Eukaryota</taxon>
        <taxon>Sar</taxon>
        <taxon>Stramenopiles</taxon>
        <taxon>Oomycota</taxon>
        <taxon>Peronosporomycetes</taxon>
        <taxon>Peronosporales</taxon>
        <taxon>Peronosporaceae</taxon>
        <taxon>Phytophthora</taxon>
    </lineage>
</organism>
<dbReference type="Pfam" id="PF25273">
    <property type="entry name" value="DUF7869"/>
    <property type="match status" value="1"/>
</dbReference>
<dbReference type="OrthoDB" id="166559at2759"/>
<gene>
    <name evidence="3" type="ORF">PF005_g25283</name>
</gene>
<feature type="region of interest" description="Disordered" evidence="1">
    <location>
        <begin position="1"/>
        <end position="46"/>
    </location>
</feature>
<feature type="region of interest" description="Disordered" evidence="1">
    <location>
        <begin position="682"/>
        <end position="747"/>
    </location>
</feature>